<dbReference type="Pfam" id="PF16069">
    <property type="entry name" value="DUF4811"/>
    <property type="match status" value="1"/>
</dbReference>
<keyword evidence="2" id="KW-1133">Transmembrane helix</keyword>
<organism evidence="3 4">
    <name type="scientific">Candidatus Ligilactobacillus excrementigallinarum</name>
    <dbReference type="NCBI Taxonomy" id="2838641"/>
    <lineage>
        <taxon>Bacteria</taxon>
        <taxon>Bacillati</taxon>
        <taxon>Bacillota</taxon>
        <taxon>Bacilli</taxon>
        <taxon>Lactobacillales</taxon>
        <taxon>Lactobacillaceae</taxon>
        <taxon>Ligilactobacillus</taxon>
    </lineage>
</organism>
<dbReference type="EMBL" id="DXFP01000021">
    <property type="protein sequence ID" value="HIX01677.1"/>
    <property type="molecule type" value="Genomic_DNA"/>
</dbReference>
<dbReference type="AlphaFoldDB" id="A0A9D2AAF3"/>
<name>A0A9D2AAF3_9LACO</name>
<feature type="coiled-coil region" evidence="1">
    <location>
        <begin position="167"/>
        <end position="194"/>
    </location>
</feature>
<accession>A0A9D2AAF3</accession>
<keyword evidence="2" id="KW-0812">Transmembrane</keyword>
<comment type="caution">
    <text evidence="3">The sequence shown here is derived from an EMBL/GenBank/DDBJ whole genome shotgun (WGS) entry which is preliminary data.</text>
</comment>
<keyword evidence="1" id="KW-0175">Coiled coil</keyword>
<keyword evidence="2" id="KW-0472">Membrane</keyword>
<evidence type="ECO:0000313" key="3">
    <source>
        <dbReference type="EMBL" id="HIX01677.1"/>
    </source>
</evidence>
<dbReference type="Proteomes" id="UP000823963">
    <property type="component" value="Unassembled WGS sequence"/>
</dbReference>
<dbReference type="InterPro" id="IPR032083">
    <property type="entry name" value="DUF4811"/>
</dbReference>
<protein>
    <submittedName>
        <fullName evidence="3">DUF4811 domain-containing protein</fullName>
    </submittedName>
</protein>
<reference evidence="3" key="2">
    <citation type="submission" date="2021-04" db="EMBL/GenBank/DDBJ databases">
        <authorList>
            <person name="Gilroy R."/>
        </authorList>
    </citation>
    <scope>NUCLEOTIDE SEQUENCE</scope>
    <source>
        <strain evidence="3">6627</strain>
    </source>
</reference>
<proteinExistence type="predicted"/>
<evidence type="ECO:0000313" key="4">
    <source>
        <dbReference type="Proteomes" id="UP000823963"/>
    </source>
</evidence>
<gene>
    <name evidence="3" type="ORF">H9861_02865</name>
</gene>
<sequence length="255" mass="29284">MVLWILLISMALFAITFIAFVKKPVLRYTTSIFFLILSACCSITLMMNDSKHLGMKSITTTETKDLVSTTGKDSQLKLTVYKALGNGKEKIFVYRTADQPNKNQKTKIDYNVTTKVEHSNIKTPEVQIKKYHYEYQNDFWKAMFSGLGLNKEVSHYTYVFKVPNDWLVLSTDQLKSMKQEQKQAKAQLTAQVKQQLPGMVKAEMMKQLAKNPNMSAQQKAELTKKITAKQEKQLVAKLTKQMFSKMMPQLQKESL</sequence>
<evidence type="ECO:0000256" key="2">
    <source>
        <dbReference type="SAM" id="Phobius"/>
    </source>
</evidence>
<feature type="transmembrane region" description="Helical" evidence="2">
    <location>
        <begin position="28"/>
        <end position="47"/>
    </location>
</feature>
<evidence type="ECO:0000256" key="1">
    <source>
        <dbReference type="SAM" id="Coils"/>
    </source>
</evidence>
<reference evidence="3" key="1">
    <citation type="journal article" date="2021" name="PeerJ">
        <title>Extensive microbial diversity within the chicken gut microbiome revealed by metagenomics and culture.</title>
        <authorList>
            <person name="Gilroy R."/>
            <person name="Ravi A."/>
            <person name="Getino M."/>
            <person name="Pursley I."/>
            <person name="Horton D.L."/>
            <person name="Alikhan N.F."/>
            <person name="Baker D."/>
            <person name="Gharbi K."/>
            <person name="Hall N."/>
            <person name="Watson M."/>
            <person name="Adriaenssens E.M."/>
            <person name="Foster-Nyarko E."/>
            <person name="Jarju S."/>
            <person name="Secka A."/>
            <person name="Antonio M."/>
            <person name="Oren A."/>
            <person name="Chaudhuri R.R."/>
            <person name="La Ragione R."/>
            <person name="Hildebrand F."/>
            <person name="Pallen M.J."/>
        </authorList>
    </citation>
    <scope>NUCLEOTIDE SEQUENCE</scope>
    <source>
        <strain evidence="3">6627</strain>
    </source>
</reference>